<feature type="compositionally biased region" description="Low complexity" evidence="3">
    <location>
        <begin position="267"/>
        <end position="276"/>
    </location>
</feature>
<keyword evidence="2" id="KW-0479">Metal-binding</keyword>
<dbReference type="PANTHER" id="PTHR31315:SF1">
    <property type="entry name" value="PROTEIN SIP5"/>
    <property type="match status" value="1"/>
</dbReference>
<dbReference type="EMBL" id="MBFT01000002">
    <property type="protein sequence ID" value="PVV00207.1"/>
    <property type="molecule type" value="Genomic_DNA"/>
</dbReference>
<feature type="domain" description="RING-type" evidence="4">
    <location>
        <begin position="171"/>
        <end position="215"/>
    </location>
</feature>
<evidence type="ECO:0000256" key="2">
    <source>
        <dbReference type="PROSITE-ProRule" id="PRU00175"/>
    </source>
</evidence>
<evidence type="ECO:0000256" key="3">
    <source>
        <dbReference type="SAM" id="MobiDB-lite"/>
    </source>
</evidence>
<dbReference type="GO" id="GO:0005737">
    <property type="term" value="C:cytoplasm"/>
    <property type="evidence" value="ECO:0007669"/>
    <property type="project" value="TreeGrafter"/>
</dbReference>
<evidence type="ECO:0000313" key="5">
    <source>
        <dbReference type="EMBL" id="PVV00207.1"/>
    </source>
</evidence>
<feature type="region of interest" description="Disordered" evidence="3">
    <location>
        <begin position="1"/>
        <end position="27"/>
    </location>
</feature>
<keyword evidence="2" id="KW-0862">Zinc</keyword>
<proteinExistence type="inferred from homology"/>
<comment type="similarity">
    <text evidence="1">Belongs to the SIP5 family.</text>
</comment>
<dbReference type="OrthoDB" id="21471at2759"/>
<name>A0A2T9Z6P1_9FUNG</name>
<dbReference type="SUPFAM" id="SSF57850">
    <property type="entry name" value="RING/U-box"/>
    <property type="match status" value="1"/>
</dbReference>
<dbReference type="PROSITE" id="PS50089">
    <property type="entry name" value="ZF_RING_2"/>
    <property type="match status" value="1"/>
</dbReference>
<organism evidence="5 6">
    <name type="scientific">Furculomyces boomerangus</name>
    <dbReference type="NCBI Taxonomy" id="61424"/>
    <lineage>
        <taxon>Eukaryota</taxon>
        <taxon>Fungi</taxon>
        <taxon>Fungi incertae sedis</taxon>
        <taxon>Zoopagomycota</taxon>
        <taxon>Kickxellomycotina</taxon>
        <taxon>Harpellomycetes</taxon>
        <taxon>Harpellales</taxon>
        <taxon>Harpellaceae</taxon>
        <taxon>Furculomyces</taxon>
    </lineage>
</organism>
<dbReference type="InterPro" id="IPR001841">
    <property type="entry name" value="Znf_RING"/>
</dbReference>
<dbReference type="AlphaFoldDB" id="A0A2T9Z6P1"/>
<evidence type="ECO:0000313" key="6">
    <source>
        <dbReference type="Proteomes" id="UP000245699"/>
    </source>
</evidence>
<dbReference type="Proteomes" id="UP000245699">
    <property type="component" value="Unassembled WGS sequence"/>
</dbReference>
<evidence type="ECO:0000256" key="1">
    <source>
        <dbReference type="ARBA" id="ARBA00010402"/>
    </source>
</evidence>
<comment type="caution">
    <text evidence="5">The sequence shown here is derived from an EMBL/GenBank/DDBJ whole genome shotgun (WGS) entry which is preliminary data.</text>
</comment>
<feature type="compositionally biased region" description="Basic and acidic residues" evidence="3">
    <location>
        <begin position="94"/>
        <end position="103"/>
    </location>
</feature>
<protein>
    <recommendedName>
        <fullName evidence="4">RING-type domain-containing protein</fullName>
    </recommendedName>
</protein>
<feature type="region of interest" description="Disordered" evidence="3">
    <location>
        <begin position="90"/>
        <end position="112"/>
    </location>
</feature>
<evidence type="ECO:0000259" key="4">
    <source>
        <dbReference type="PROSITE" id="PS50089"/>
    </source>
</evidence>
<feature type="compositionally biased region" description="Polar residues" evidence="3">
    <location>
        <begin position="1"/>
        <end position="11"/>
    </location>
</feature>
<sequence>MGNAQGKSFSASFDGGSLSPNGLYPKAEQDFDKKIVERLITERKISPFYQGAEDPENEKQDSIPQQNLQDFALPKPSDEIKHQIVFQDTNPENLEPHQPESKKLGNHSRKGSFFNRFKKGSLEEIAIRRSTFSTPDLQHSSKLSHSPITSKSHSDINSQLYSALSKRIIECPICFLYYPKNINYTACCKKPICTECFVQFKRSDKNTNLIECPYCLDKNFSVTYSPPPELVNLSKTKGHSSRGKSVSHITDPVLKLSASSHKRSTAAEEQQQSPQPQNFPSIFRNPYANLQISPEDRQLLRQYGANRSIQGLDDFILQEALAMSRDEIQNRPINDLIVNTSNISIDNDQPNTVNNIDTPNTINNETNSSPTTPAHQPFPKSSVNQLVVIPKEITSHLNTSSVAGA</sequence>
<dbReference type="InterPro" id="IPR039301">
    <property type="entry name" value="Sip5/DA2"/>
</dbReference>
<dbReference type="GO" id="GO:0008270">
    <property type="term" value="F:zinc ion binding"/>
    <property type="evidence" value="ECO:0007669"/>
    <property type="project" value="UniProtKB-KW"/>
</dbReference>
<reference evidence="5 6" key="1">
    <citation type="journal article" date="2018" name="MBio">
        <title>Comparative Genomics Reveals the Core Gene Toolbox for the Fungus-Insect Symbiosis.</title>
        <authorList>
            <person name="Wang Y."/>
            <person name="Stata M."/>
            <person name="Wang W."/>
            <person name="Stajich J.E."/>
            <person name="White M.M."/>
            <person name="Moncalvo J.M."/>
        </authorList>
    </citation>
    <scope>NUCLEOTIDE SEQUENCE [LARGE SCALE GENOMIC DNA]</scope>
    <source>
        <strain evidence="5 6">AUS-77-4</strain>
    </source>
</reference>
<accession>A0A2T9Z6P1</accession>
<dbReference type="PANTHER" id="PTHR31315">
    <property type="entry name" value="PROTEIN SIP5"/>
    <property type="match status" value="1"/>
</dbReference>
<keyword evidence="2" id="KW-0863">Zinc-finger</keyword>
<keyword evidence="6" id="KW-1185">Reference proteome</keyword>
<dbReference type="STRING" id="61424.A0A2T9Z6P1"/>
<feature type="region of interest" description="Disordered" evidence="3">
    <location>
        <begin position="359"/>
        <end position="379"/>
    </location>
</feature>
<gene>
    <name evidence="5" type="ORF">BB559_000035</name>
</gene>
<feature type="region of interest" description="Disordered" evidence="3">
    <location>
        <begin position="260"/>
        <end position="283"/>
    </location>
</feature>